<evidence type="ECO:0000256" key="2">
    <source>
        <dbReference type="ARBA" id="ARBA00022670"/>
    </source>
</evidence>
<evidence type="ECO:0000256" key="6">
    <source>
        <dbReference type="ARBA" id="ARBA00023125"/>
    </source>
</evidence>
<sequence length="137" mass="15489">MCSRYYIDPGMTEDISRVVQNIDGRIWLAQGDTRPTDVAPVIGQSEHGLELGICRWGYPLSKSKGLVINARVETVLDKPSFQNGILYHRLLIPAGGFYEWNSLKEKSIFTRLDSSVLYMAGFCDWFDNSKMPVLLQA</sequence>
<dbReference type="PANTHER" id="PTHR13604:SF0">
    <property type="entry name" value="ABASIC SITE PROCESSING PROTEIN HMCES"/>
    <property type="match status" value="1"/>
</dbReference>
<dbReference type="EMBL" id="WWVF01000042">
    <property type="protein sequence ID" value="MZS90580.1"/>
    <property type="molecule type" value="Genomic_DNA"/>
</dbReference>
<dbReference type="Pfam" id="PF02586">
    <property type="entry name" value="SRAP"/>
    <property type="match status" value="1"/>
</dbReference>
<keyword evidence="6" id="KW-0238">DNA-binding</keyword>
<dbReference type="EMBL" id="CABHOF010000042">
    <property type="protein sequence ID" value="VUX65893.1"/>
    <property type="molecule type" value="Genomic_DNA"/>
</dbReference>
<dbReference type="AlphaFoldDB" id="A0A174GT25"/>
<evidence type="ECO:0000313" key="10">
    <source>
        <dbReference type="EMBL" id="MZS90580.1"/>
    </source>
</evidence>
<keyword evidence="7" id="KW-0456">Lyase</keyword>
<reference evidence="9 12" key="1">
    <citation type="submission" date="2015-09" db="EMBL/GenBank/DDBJ databases">
        <authorList>
            <consortium name="Pathogen Informatics"/>
        </authorList>
    </citation>
    <scope>NUCLEOTIDE SEQUENCE [LARGE SCALE GENOMIC DNA]</scope>
    <source>
        <strain evidence="9 12">2789STDY5834863</strain>
    </source>
</reference>
<evidence type="ECO:0000256" key="7">
    <source>
        <dbReference type="ARBA" id="ARBA00023239"/>
    </source>
</evidence>
<dbReference type="InterPro" id="IPR036590">
    <property type="entry name" value="SRAP-like"/>
</dbReference>
<dbReference type="GO" id="GO:0106300">
    <property type="term" value="P:protein-DNA covalent cross-linking repair"/>
    <property type="evidence" value="ECO:0007669"/>
    <property type="project" value="InterPro"/>
</dbReference>
<gene>
    <name evidence="11" type="ORF">BWLFYP14_02258</name>
    <name evidence="9" type="ORF">ERS852478_03424</name>
    <name evidence="10" type="ORF">GT712_16305</name>
</gene>
<proteinExistence type="inferred from homology"/>
<dbReference type="RefSeq" id="WP_081018931.1">
    <property type="nucleotide sequence ID" value="NZ_AP031426.1"/>
</dbReference>
<evidence type="ECO:0000256" key="4">
    <source>
        <dbReference type="ARBA" id="ARBA00022801"/>
    </source>
</evidence>
<dbReference type="Proteomes" id="UP000095431">
    <property type="component" value="Unassembled WGS sequence"/>
</dbReference>
<dbReference type="eggNOG" id="COG2135">
    <property type="taxonomic scope" value="Bacteria"/>
</dbReference>
<keyword evidence="3" id="KW-0227">DNA damage</keyword>
<evidence type="ECO:0000256" key="1">
    <source>
        <dbReference type="ARBA" id="ARBA00008136"/>
    </source>
</evidence>
<evidence type="ECO:0000256" key="3">
    <source>
        <dbReference type="ARBA" id="ARBA00022763"/>
    </source>
</evidence>
<accession>A0A174GT25</accession>
<dbReference type="GO" id="GO:0006508">
    <property type="term" value="P:proteolysis"/>
    <property type="evidence" value="ECO:0007669"/>
    <property type="project" value="UniProtKB-KW"/>
</dbReference>
<comment type="similarity">
    <text evidence="1 8">Belongs to the SOS response-associated peptidase family.</text>
</comment>
<reference evidence="10 14" key="2">
    <citation type="journal article" date="2019" name="Nat. Med.">
        <title>A library of human gut bacterial isolates paired with longitudinal multiomics data enables mechanistic microbiome research.</title>
        <authorList>
            <person name="Poyet M."/>
            <person name="Groussin M."/>
            <person name="Gibbons S.M."/>
            <person name="Avila-Pacheco J."/>
            <person name="Jiang X."/>
            <person name="Kearney S.M."/>
            <person name="Perrotta A.R."/>
            <person name="Berdy B."/>
            <person name="Zhao S."/>
            <person name="Lieberman T.D."/>
            <person name="Swanson P.K."/>
            <person name="Smith M."/>
            <person name="Roesemann S."/>
            <person name="Alexander J.E."/>
            <person name="Rich S.A."/>
            <person name="Livny J."/>
            <person name="Vlamakis H."/>
            <person name="Clish C."/>
            <person name="Bullock K."/>
            <person name="Deik A."/>
            <person name="Scott J."/>
            <person name="Pierce K.A."/>
            <person name="Xavier R.J."/>
            <person name="Alm E.J."/>
        </authorList>
    </citation>
    <scope>NUCLEOTIDE SEQUENCE [LARGE SCALE GENOMIC DNA]</scope>
    <source>
        <strain evidence="10 14">BIOML-A12</strain>
    </source>
</reference>
<dbReference type="InterPro" id="IPR003738">
    <property type="entry name" value="SRAP"/>
</dbReference>
<dbReference type="Proteomes" id="UP000477156">
    <property type="component" value="Unassembled WGS sequence"/>
</dbReference>
<evidence type="ECO:0000256" key="5">
    <source>
        <dbReference type="ARBA" id="ARBA00023124"/>
    </source>
</evidence>
<dbReference type="EC" id="3.4.-.-" evidence="8"/>
<dbReference type="EMBL" id="CYZN01000034">
    <property type="protein sequence ID" value="CUO63979.1"/>
    <property type="molecule type" value="Genomic_DNA"/>
</dbReference>
<dbReference type="GO" id="GO:0003697">
    <property type="term" value="F:single-stranded DNA binding"/>
    <property type="evidence" value="ECO:0007669"/>
    <property type="project" value="InterPro"/>
</dbReference>
<reference evidence="11 13" key="3">
    <citation type="submission" date="2019-07" db="EMBL/GenBank/DDBJ databases">
        <authorList>
            <person name="Chang H.-W."/>
            <person name="Raman A."/>
            <person name="Venkatesh S."/>
            <person name="Gehrig J."/>
        </authorList>
    </citation>
    <scope>NUCLEOTIDE SEQUENCE [LARGE SCALE GENOMIC DNA]</scope>
    <source>
        <strain evidence="11">Blautia_wexlerae_LFYP_14</strain>
    </source>
</reference>
<dbReference type="Proteomes" id="UP000366766">
    <property type="component" value="Unassembled WGS sequence"/>
</dbReference>
<protein>
    <recommendedName>
        <fullName evidence="8">Abasic site processing protein</fullName>
        <ecNumber evidence="8">3.4.-.-</ecNumber>
    </recommendedName>
</protein>
<dbReference type="GO" id="GO:0016829">
    <property type="term" value="F:lyase activity"/>
    <property type="evidence" value="ECO:0007669"/>
    <property type="project" value="UniProtKB-KW"/>
</dbReference>
<dbReference type="PANTHER" id="PTHR13604">
    <property type="entry name" value="DC12-RELATED"/>
    <property type="match status" value="1"/>
</dbReference>
<evidence type="ECO:0000313" key="9">
    <source>
        <dbReference type="EMBL" id="CUO63979.1"/>
    </source>
</evidence>
<evidence type="ECO:0000313" key="12">
    <source>
        <dbReference type="Proteomes" id="UP000095431"/>
    </source>
</evidence>
<name>A0A174GT25_9FIRM</name>
<dbReference type="GO" id="GO:0008233">
    <property type="term" value="F:peptidase activity"/>
    <property type="evidence" value="ECO:0007669"/>
    <property type="project" value="UniProtKB-KW"/>
</dbReference>
<organism evidence="9 12">
    <name type="scientific">Blautia wexlerae</name>
    <dbReference type="NCBI Taxonomy" id="418240"/>
    <lineage>
        <taxon>Bacteria</taxon>
        <taxon>Bacillati</taxon>
        <taxon>Bacillota</taxon>
        <taxon>Clostridia</taxon>
        <taxon>Lachnospirales</taxon>
        <taxon>Lachnospiraceae</taxon>
        <taxon>Blautia</taxon>
    </lineage>
</organism>
<keyword evidence="5" id="KW-0190">Covalent protein-DNA linkage</keyword>
<evidence type="ECO:0000313" key="13">
    <source>
        <dbReference type="Proteomes" id="UP000366766"/>
    </source>
</evidence>
<evidence type="ECO:0000313" key="11">
    <source>
        <dbReference type="EMBL" id="VUX65893.1"/>
    </source>
</evidence>
<keyword evidence="13" id="KW-1185">Reference proteome</keyword>
<keyword evidence="2 8" id="KW-0645">Protease</keyword>
<dbReference type="Gene3D" id="3.90.1680.10">
    <property type="entry name" value="SOS response associated peptidase-like"/>
    <property type="match status" value="1"/>
</dbReference>
<evidence type="ECO:0000256" key="8">
    <source>
        <dbReference type="RuleBase" id="RU364100"/>
    </source>
</evidence>
<keyword evidence="4 8" id="KW-0378">Hydrolase</keyword>
<evidence type="ECO:0000313" key="14">
    <source>
        <dbReference type="Proteomes" id="UP000477156"/>
    </source>
</evidence>
<dbReference type="SUPFAM" id="SSF143081">
    <property type="entry name" value="BB1717-like"/>
    <property type="match status" value="1"/>
</dbReference>